<organism evidence="1 2">
    <name type="scientific">Carnegiea gigantea</name>
    <dbReference type="NCBI Taxonomy" id="171969"/>
    <lineage>
        <taxon>Eukaryota</taxon>
        <taxon>Viridiplantae</taxon>
        <taxon>Streptophyta</taxon>
        <taxon>Embryophyta</taxon>
        <taxon>Tracheophyta</taxon>
        <taxon>Spermatophyta</taxon>
        <taxon>Magnoliopsida</taxon>
        <taxon>eudicotyledons</taxon>
        <taxon>Gunneridae</taxon>
        <taxon>Pentapetalae</taxon>
        <taxon>Caryophyllales</taxon>
        <taxon>Cactineae</taxon>
        <taxon>Cactaceae</taxon>
        <taxon>Cactoideae</taxon>
        <taxon>Echinocereeae</taxon>
        <taxon>Carnegiea</taxon>
    </lineage>
</organism>
<evidence type="ECO:0000313" key="1">
    <source>
        <dbReference type="EMBL" id="KAJ8429743.1"/>
    </source>
</evidence>
<name>A0A9Q1JRJ6_9CARY</name>
<reference evidence="1" key="1">
    <citation type="submission" date="2022-04" db="EMBL/GenBank/DDBJ databases">
        <title>Carnegiea gigantea Genome sequencing and assembly v2.</title>
        <authorList>
            <person name="Copetti D."/>
            <person name="Sanderson M.J."/>
            <person name="Burquez A."/>
            <person name="Wojciechowski M.F."/>
        </authorList>
    </citation>
    <scope>NUCLEOTIDE SEQUENCE</scope>
    <source>
        <strain evidence="1">SGP5-SGP5p</strain>
        <tissue evidence="1">Aerial part</tissue>
    </source>
</reference>
<dbReference type="AlphaFoldDB" id="A0A9Q1JRJ6"/>
<dbReference type="EMBL" id="JAKOGI010000864">
    <property type="protein sequence ID" value="KAJ8429743.1"/>
    <property type="molecule type" value="Genomic_DNA"/>
</dbReference>
<dbReference type="Proteomes" id="UP001153076">
    <property type="component" value="Unassembled WGS sequence"/>
</dbReference>
<comment type="caution">
    <text evidence="1">The sequence shown here is derived from an EMBL/GenBank/DDBJ whole genome shotgun (WGS) entry which is preliminary data.</text>
</comment>
<keyword evidence="2" id="KW-1185">Reference proteome</keyword>
<protein>
    <submittedName>
        <fullName evidence="1">Uncharacterized protein</fullName>
    </submittedName>
</protein>
<proteinExistence type="predicted"/>
<sequence length="184" mass="20935">MQVVGSDPYQGRVGSEVLDVHPNAGEGSVSGQSAHDFNELKLKKKVLTAYLSALLSATELQLVNNVWSRFKGLRPNNKKCNVVLHLRQSLILWNREEDLKECLPKLVPNSLINVIPKAESRDNSGKYSIGNLVMDMFMELLQRRQHTYPKLCWMSDFLKHHTSVILHNEARIVGMIWDSFKPTP</sequence>
<gene>
    <name evidence="1" type="ORF">Cgig2_023132</name>
</gene>
<evidence type="ECO:0000313" key="2">
    <source>
        <dbReference type="Proteomes" id="UP001153076"/>
    </source>
</evidence>
<accession>A0A9Q1JRJ6</accession>